<organism evidence="1">
    <name type="scientific">viral metagenome</name>
    <dbReference type="NCBI Taxonomy" id="1070528"/>
    <lineage>
        <taxon>unclassified sequences</taxon>
        <taxon>metagenomes</taxon>
        <taxon>organismal metagenomes</taxon>
    </lineage>
</organism>
<dbReference type="EMBL" id="MT143335">
    <property type="protein sequence ID" value="QJA95692.1"/>
    <property type="molecule type" value="Genomic_DNA"/>
</dbReference>
<protein>
    <submittedName>
        <fullName evidence="1">Uncharacterized protein</fullName>
    </submittedName>
</protein>
<reference evidence="1" key="1">
    <citation type="submission" date="2020-03" db="EMBL/GenBank/DDBJ databases">
        <title>The deep terrestrial virosphere.</title>
        <authorList>
            <person name="Holmfeldt K."/>
            <person name="Nilsson E."/>
            <person name="Simone D."/>
            <person name="Lopez-Fernandez M."/>
            <person name="Wu X."/>
            <person name="de Brujin I."/>
            <person name="Lundin D."/>
            <person name="Andersson A."/>
            <person name="Bertilsson S."/>
            <person name="Dopson M."/>
        </authorList>
    </citation>
    <scope>NUCLEOTIDE SEQUENCE</scope>
    <source>
        <strain evidence="1">MM415B05246</strain>
    </source>
</reference>
<accession>A0A6M3LQ79</accession>
<gene>
    <name evidence="1" type="ORF">MM415B05246_0011</name>
</gene>
<proteinExistence type="predicted"/>
<dbReference type="AlphaFoldDB" id="A0A6M3LQ79"/>
<evidence type="ECO:0000313" key="1">
    <source>
        <dbReference type="EMBL" id="QJA95692.1"/>
    </source>
</evidence>
<name>A0A6M3LQ79_9ZZZZ</name>
<sequence>MGIVKIVRSGRIRRWMSQEGKHHTEEVYDVYVDDKKLSRGFCKTTFDKIFKINLSEKEVVWFKIEKISGVSLDARLLFAKEVGRMDIVKRLRDFCVPRPEEFEALAKLVETAEKIDACQLKVEAWMDQFTVGQSEEILANVIDEMHALDDEFRPLLAEMRQALSRPEVKDGNS</sequence>